<keyword evidence="9" id="KW-1185">Reference proteome</keyword>
<comment type="subcellular location">
    <subcellularLocation>
        <location evidence="1">Nucleus</location>
    </subcellularLocation>
</comment>
<keyword evidence="3" id="KW-0805">Transcription regulation</keyword>
<dbReference type="GO" id="GO:0005634">
    <property type="term" value="C:nucleus"/>
    <property type="evidence" value="ECO:0007669"/>
    <property type="project" value="UniProtKB-SubCell"/>
</dbReference>
<name>A0A9P0EDZ1_NEZVI</name>
<keyword evidence="6" id="KW-0175">Coiled coil</keyword>
<sequence>MKTKYSSKKESKGKDSANYQSNGKHKDGRSQSSETTEEFDFAFPILQTVDRTRHLHCYSSILARSKDEPVTMEDLDRLQPELEVMFSCAAIRVRTLKAEITALTNAEENKAEIKPVSLVMSQKKRKLSDARFTKSLKDLSKVRNRDGLNKDSVSSENDTDNSGDVVNETPAESSKVTIPKNDTPNKFWAYVEPYAKDITKENIKDLEDLVAACDTDLGGVNIPPLGRHYSANWAEEDLNQERGSSDKAEISGMIKKAATLCERTPGPLVQRLVSALMEDPSNDSFSKLDSDSDSCPYLSKLPLFHTTACFERRLKRELEAVGFLDGENDDNDEIMTEIKKCEEELKIVAGQNKEQLELLISKAKYEMKRQEVKSRIRAIETELTEVYRKTTAAKLKKKQLKKKEKDQAWKILKKREQLLKTLENM</sequence>
<evidence type="ECO:0000256" key="2">
    <source>
        <dbReference type="ARBA" id="ARBA00005330"/>
    </source>
</evidence>
<dbReference type="InterPro" id="IPR019340">
    <property type="entry name" value="Histone_AcTrfase_su3"/>
</dbReference>
<evidence type="ECO:0000313" key="9">
    <source>
        <dbReference type="Proteomes" id="UP001152798"/>
    </source>
</evidence>
<dbReference type="GO" id="GO:0000124">
    <property type="term" value="C:SAGA complex"/>
    <property type="evidence" value="ECO:0007669"/>
    <property type="project" value="TreeGrafter"/>
</dbReference>
<dbReference type="GO" id="GO:0003713">
    <property type="term" value="F:transcription coactivator activity"/>
    <property type="evidence" value="ECO:0007669"/>
    <property type="project" value="TreeGrafter"/>
</dbReference>
<feature type="coiled-coil region" evidence="6">
    <location>
        <begin position="324"/>
        <end position="389"/>
    </location>
</feature>
<dbReference type="GO" id="GO:0006357">
    <property type="term" value="P:regulation of transcription by RNA polymerase II"/>
    <property type="evidence" value="ECO:0007669"/>
    <property type="project" value="TreeGrafter"/>
</dbReference>
<feature type="region of interest" description="Disordered" evidence="7">
    <location>
        <begin position="1"/>
        <end position="35"/>
    </location>
</feature>
<dbReference type="Pfam" id="PF10198">
    <property type="entry name" value="Ada3"/>
    <property type="match status" value="1"/>
</dbReference>
<evidence type="ECO:0000256" key="1">
    <source>
        <dbReference type="ARBA" id="ARBA00004123"/>
    </source>
</evidence>
<dbReference type="EMBL" id="OV725079">
    <property type="protein sequence ID" value="CAH1395103.1"/>
    <property type="molecule type" value="Genomic_DNA"/>
</dbReference>
<dbReference type="OrthoDB" id="1232at2759"/>
<gene>
    <name evidence="8" type="ORF">NEZAVI_LOCUS5435</name>
</gene>
<keyword evidence="4" id="KW-0804">Transcription</keyword>
<dbReference type="Proteomes" id="UP001152798">
    <property type="component" value="Chromosome 3"/>
</dbReference>
<organism evidence="8 9">
    <name type="scientific">Nezara viridula</name>
    <name type="common">Southern green stink bug</name>
    <name type="synonym">Cimex viridulus</name>
    <dbReference type="NCBI Taxonomy" id="85310"/>
    <lineage>
        <taxon>Eukaryota</taxon>
        <taxon>Metazoa</taxon>
        <taxon>Ecdysozoa</taxon>
        <taxon>Arthropoda</taxon>
        <taxon>Hexapoda</taxon>
        <taxon>Insecta</taxon>
        <taxon>Pterygota</taxon>
        <taxon>Neoptera</taxon>
        <taxon>Paraneoptera</taxon>
        <taxon>Hemiptera</taxon>
        <taxon>Heteroptera</taxon>
        <taxon>Panheteroptera</taxon>
        <taxon>Pentatomomorpha</taxon>
        <taxon>Pentatomoidea</taxon>
        <taxon>Pentatomidae</taxon>
        <taxon>Pentatominae</taxon>
        <taxon>Nezara</taxon>
    </lineage>
</organism>
<evidence type="ECO:0000256" key="5">
    <source>
        <dbReference type="ARBA" id="ARBA00023242"/>
    </source>
</evidence>
<keyword evidence="5" id="KW-0539">Nucleus</keyword>
<evidence type="ECO:0000256" key="6">
    <source>
        <dbReference type="SAM" id="Coils"/>
    </source>
</evidence>
<evidence type="ECO:0000256" key="4">
    <source>
        <dbReference type="ARBA" id="ARBA00023163"/>
    </source>
</evidence>
<evidence type="ECO:0000313" key="8">
    <source>
        <dbReference type="EMBL" id="CAH1395103.1"/>
    </source>
</evidence>
<dbReference type="AlphaFoldDB" id="A0A9P0EDZ1"/>
<feature type="region of interest" description="Disordered" evidence="7">
    <location>
        <begin position="143"/>
        <end position="179"/>
    </location>
</feature>
<feature type="compositionally biased region" description="Polar residues" evidence="7">
    <location>
        <begin position="151"/>
        <end position="179"/>
    </location>
</feature>
<protein>
    <submittedName>
        <fullName evidence="8">Uncharacterized protein</fullName>
    </submittedName>
</protein>
<accession>A0A9P0EDZ1</accession>
<reference evidence="8" key="1">
    <citation type="submission" date="2022-01" db="EMBL/GenBank/DDBJ databases">
        <authorList>
            <person name="King R."/>
        </authorList>
    </citation>
    <scope>NUCLEOTIDE SEQUENCE</scope>
</reference>
<dbReference type="PANTHER" id="PTHR13556:SF2">
    <property type="entry name" value="TRANSCRIPTIONAL ADAPTER 3"/>
    <property type="match status" value="1"/>
</dbReference>
<evidence type="ECO:0000256" key="3">
    <source>
        <dbReference type="ARBA" id="ARBA00023015"/>
    </source>
</evidence>
<proteinExistence type="inferred from homology"/>
<comment type="similarity">
    <text evidence="2">Belongs to the NGG1 family.</text>
</comment>
<evidence type="ECO:0000256" key="7">
    <source>
        <dbReference type="SAM" id="MobiDB-lite"/>
    </source>
</evidence>
<dbReference type="PANTHER" id="PTHR13556">
    <property type="entry name" value="TRANSCRIPTIONAL ADAPTER 3-RELATED"/>
    <property type="match status" value="1"/>
</dbReference>